<evidence type="ECO:0000259" key="12">
    <source>
        <dbReference type="PROSITE" id="PS51903"/>
    </source>
</evidence>
<dbReference type="InterPro" id="IPR027417">
    <property type="entry name" value="P-loop_NTPase"/>
</dbReference>
<dbReference type="GO" id="GO:0034605">
    <property type="term" value="P:cellular response to heat"/>
    <property type="evidence" value="ECO:0007669"/>
    <property type="project" value="TreeGrafter"/>
</dbReference>
<dbReference type="PANTHER" id="PTHR11638:SF155">
    <property type="entry name" value="CHAPERONE PROTEIN CLPC1, CHLOROPLASTIC-LIKE"/>
    <property type="match status" value="1"/>
</dbReference>
<dbReference type="SUPFAM" id="SSF52540">
    <property type="entry name" value="P-loop containing nucleoside triphosphate hydrolases"/>
    <property type="match status" value="2"/>
</dbReference>
<keyword evidence="5 11" id="KW-0067">ATP-binding</keyword>
<dbReference type="GO" id="GO:0005737">
    <property type="term" value="C:cytoplasm"/>
    <property type="evidence" value="ECO:0007669"/>
    <property type="project" value="UniProtKB-SubCell"/>
</dbReference>
<dbReference type="PROSITE" id="PS00870">
    <property type="entry name" value="CLPAB_1"/>
    <property type="match status" value="1"/>
</dbReference>
<dbReference type="Gene3D" id="1.10.8.60">
    <property type="match status" value="2"/>
</dbReference>
<dbReference type="GO" id="GO:0005524">
    <property type="term" value="F:ATP binding"/>
    <property type="evidence" value="ECO:0007669"/>
    <property type="project" value="UniProtKB-KW"/>
</dbReference>
<dbReference type="Gene3D" id="1.10.1780.10">
    <property type="entry name" value="Clp, N-terminal domain"/>
    <property type="match status" value="1"/>
</dbReference>
<dbReference type="AlphaFoldDB" id="A0A2T1DJ08"/>
<dbReference type="InterPro" id="IPR003959">
    <property type="entry name" value="ATPase_AAA_core"/>
</dbReference>
<evidence type="ECO:0000256" key="11">
    <source>
        <dbReference type="RuleBase" id="RU004432"/>
    </source>
</evidence>
<dbReference type="PRINTS" id="PR00300">
    <property type="entry name" value="CLPPROTEASEA"/>
</dbReference>
<dbReference type="Proteomes" id="UP000238634">
    <property type="component" value="Unassembled WGS sequence"/>
</dbReference>
<dbReference type="InterPro" id="IPR003593">
    <property type="entry name" value="AAA+_ATPase"/>
</dbReference>
<reference evidence="13 14" key="2">
    <citation type="submission" date="2018-03" db="EMBL/GenBank/DDBJ databases">
        <title>The ancient ancestry and fast evolution of plastids.</title>
        <authorList>
            <person name="Moore K.R."/>
            <person name="Magnabosco C."/>
            <person name="Momper L."/>
            <person name="Gold D.A."/>
            <person name="Bosak T."/>
            <person name="Fournier G.P."/>
        </authorList>
    </citation>
    <scope>NUCLEOTIDE SEQUENCE [LARGE SCALE GENOMIC DNA]</scope>
    <source>
        <strain evidence="13 14">ULC007</strain>
    </source>
</reference>
<dbReference type="CDD" id="cd00009">
    <property type="entry name" value="AAA"/>
    <property type="match status" value="1"/>
</dbReference>
<keyword evidence="7" id="KW-0175">Coiled coil</keyword>
<keyword evidence="6" id="KW-0346">Stress response</keyword>
<dbReference type="RefSeq" id="WP_073070338.1">
    <property type="nucleotide sequence ID" value="NZ_MPPI01000006.1"/>
</dbReference>
<dbReference type="STRING" id="1920490.GCA_001895925_04232"/>
<evidence type="ECO:0000256" key="7">
    <source>
        <dbReference type="ARBA" id="ARBA00023054"/>
    </source>
</evidence>
<dbReference type="Pfam" id="PF07724">
    <property type="entry name" value="AAA_2"/>
    <property type="match status" value="1"/>
</dbReference>
<evidence type="ECO:0000256" key="1">
    <source>
        <dbReference type="ARBA" id="ARBA00004496"/>
    </source>
</evidence>
<accession>A0A2T1DJ08</accession>
<keyword evidence="8 11" id="KW-0143">Chaperone</keyword>
<comment type="subunit">
    <text evidence="9">Homohexamer. The oligomerization is ATP-dependent.</text>
</comment>
<comment type="subcellular location">
    <subcellularLocation>
        <location evidence="1">Cytoplasm</location>
    </subcellularLocation>
</comment>
<dbReference type="GO" id="GO:0016887">
    <property type="term" value="F:ATP hydrolysis activity"/>
    <property type="evidence" value="ECO:0007669"/>
    <property type="project" value="InterPro"/>
</dbReference>
<dbReference type="Pfam" id="PF02861">
    <property type="entry name" value="Clp_N"/>
    <property type="match status" value="1"/>
</dbReference>
<comment type="caution">
    <text evidence="13">The sequence shown here is derived from an EMBL/GenBank/DDBJ whole genome shotgun (WGS) entry which is preliminary data.</text>
</comment>
<dbReference type="InterPro" id="IPR028299">
    <property type="entry name" value="ClpA/B_CS2"/>
</dbReference>
<dbReference type="PROSITE" id="PS00871">
    <property type="entry name" value="CLPAB_2"/>
    <property type="match status" value="1"/>
</dbReference>
<dbReference type="Pfam" id="PF00004">
    <property type="entry name" value="AAA"/>
    <property type="match status" value="1"/>
</dbReference>
<dbReference type="FunFam" id="3.40.50.300:FF:000010">
    <property type="entry name" value="Chaperone clpB 1, putative"/>
    <property type="match status" value="1"/>
</dbReference>
<dbReference type="PROSITE" id="PS51903">
    <property type="entry name" value="CLP_R"/>
    <property type="match status" value="1"/>
</dbReference>
<dbReference type="SUPFAM" id="SSF81923">
    <property type="entry name" value="Double Clp-N motif"/>
    <property type="match status" value="2"/>
</dbReference>
<evidence type="ECO:0000256" key="2">
    <source>
        <dbReference type="ARBA" id="ARBA00008675"/>
    </source>
</evidence>
<dbReference type="CDD" id="cd19499">
    <property type="entry name" value="RecA-like_ClpB_Hsp104-like"/>
    <property type="match status" value="1"/>
</dbReference>
<dbReference type="GO" id="GO:0006508">
    <property type="term" value="P:proteolysis"/>
    <property type="evidence" value="ECO:0007669"/>
    <property type="project" value="UniProtKB-KW"/>
</dbReference>
<evidence type="ECO:0000256" key="9">
    <source>
        <dbReference type="ARBA" id="ARBA00026057"/>
    </source>
</evidence>
<evidence type="ECO:0000256" key="5">
    <source>
        <dbReference type="ARBA" id="ARBA00022840"/>
    </source>
</evidence>
<name>A0A2T1DJ08_9CYAN</name>
<evidence type="ECO:0000313" key="14">
    <source>
        <dbReference type="Proteomes" id="UP000238634"/>
    </source>
</evidence>
<evidence type="ECO:0000256" key="10">
    <source>
        <dbReference type="PROSITE-ProRule" id="PRU01251"/>
    </source>
</evidence>
<dbReference type="InterPro" id="IPR050130">
    <property type="entry name" value="ClpA_ClpB"/>
</dbReference>
<dbReference type="InterPro" id="IPR041546">
    <property type="entry name" value="ClpA/ClpB_AAA_lid"/>
</dbReference>
<dbReference type="SMART" id="SM01086">
    <property type="entry name" value="ClpB_D2-small"/>
    <property type="match status" value="1"/>
</dbReference>
<dbReference type="SMART" id="SM00382">
    <property type="entry name" value="AAA"/>
    <property type="match status" value="2"/>
</dbReference>
<dbReference type="GO" id="GO:0008233">
    <property type="term" value="F:peptidase activity"/>
    <property type="evidence" value="ECO:0007669"/>
    <property type="project" value="UniProtKB-KW"/>
</dbReference>
<dbReference type="InterPro" id="IPR018368">
    <property type="entry name" value="ClpA/B_CS1"/>
</dbReference>
<keyword evidence="4 11" id="KW-0547">Nucleotide-binding</keyword>
<evidence type="ECO:0000256" key="6">
    <source>
        <dbReference type="ARBA" id="ARBA00023016"/>
    </source>
</evidence>
<dbReference type="Pfam" id="PF17871">
    <property type="entry name" value="AAA_lid_9"/>
    <property type="match status" value="1"/>
</dbReference>
<dbReference type="InterPro" id="IPR036628">
    <property type="entry name" value="Clp_N_dom_sf"/>
</dbReference>
<dbReference type="InterPro" id="IPR001270">
    <property type="entry name" value="ClpA/B"/>
</dbReference>
<keyword evidence="3 10" id="KW-0677">Repeat</keyword>
<dbReference type="InterPro" id="IPR004176">
    <property type="entry name" value="Clp_R_N"/>
</dbReference>
<dbReference type="InterPro" id="IPR019489">
    <property type="entry name" value="Clp_ATPase_C"/>
</dbReference>
<evidence type="ECO:0000313" key="13">
    <source>
        <dbReference type="EMBL" id="PSB20421.1"/>
    </source>
</evidence>
<keyword evidence="13" id="KW-0645">Protease</keyword>
<reference evidence="13 14" key="1">
    <citation type="submission" date="2018-02" db="EMBL/GenBank/DDBJ databases">
        <authorList>
            <person name="Cohen D.B."/>
            <person name="Kent A.D."/>
        </authorList>
    </citation>
    <scope>NUCLEOTIDE SEQUENCE [LARGE SCALE GENOMIC DNA]</scope>
    <source>
        <strain evidence="13 14">ULC007</strain>
    </source>
</reference>
<evidence type="ECO:0000256" key="8">
    <source>
        <dbReference type="ARBA" id="ARBA00023186"/>
    </source>
</evidence>
<organism evidence="13 14">
    <name type="scientific">Phormidesmis priestleyi ULC007</name>
    <dbReference type="NCBI Taxonomy" id="1920490"/>
    <lineage>
        <taxon>Bacteria</taxon>
        <taxon>Bacillati</taxon>
        <taxon>Cyanobacteriota</taxon>
        <taxon>Cyanophyceae</taxon>
        <taxon>Leptolyngbyales</taxon>
        <taxon>Leptolyngbyaceae</taxon>
        <taxon>Phormidesmis</taxon>
    </lineage>
</organism>
<evidence type="ECO:0000256" key="3">
    <source>
        <dbReference type="ARBA" id="ARBA00022737"/>
    </source>
</evidence>
<protein>
    <submittedName>
        <fullName evidence="13">ATP-dependent Clp protease ATP-binding subunit</fullName>
    </submittedName>
</protein>
<dbReference type="Gene3D" id="4.10.860.10">
    <property type="entry name" value="UVR domain"/>
    <property type="match status" value="1"/>
</dbReference>
<keyword evidence="14" id="KW-1185">Reference proteome</keyword>
<gene>
    <name evidence="13" type="ORF">C7B65_08270</name>
</gene>
<dbReference type="PANTHER" id="PTHR11638">
    <property type="entry name" value="ATP-DEPENDENT CLP PROTEASE"/>
    <property type="match status" value="1"/>
</dbReference>
<proteinExistence type="inferred from homology"/>
<sequence length="826" mass="90995">MFENFTNQAIAAIMFAQEEARRLRQNSVGTEAVLLGLLRQKDTIAVTVLNELGITLEKARLEVEKIVGRGTGSTLADLPFTPKTRTILESAFEQSRQLDHRYVHPEHLLLSLVQDSQGVGSKVLTNFGIDLAQIRTEIIRALGQVASVPAGNVKERPGKQSGSDRTPALEEFGTNWSRLAAEGKLDPVVGRQTEIDRVVQILGRRTKNNPVLVGEPGVGKTAIAEGLAVRIHNQDIPELLQGKQIISLDMGSLMAGTKFRGEFEERLNNIMQEVRQSTNIILVIDEIHTLVGAGAAEGGMDAANMLKPALARGEMQCIGATTLDEYRKHIERDAALERRFQPVMVGEPSVDETIEILRGLRDRYEQHHQLTISNAAITAAAKFSDRYITDRFLPDKAIDLIDEASSLVRLRHSYQSPAKALKQELRQVKLSKQATVEAQDFVEAGKLRDRELELEAQIQAARDQKSGSTPTISAIVTEEDIAQVVSSWTSIPVNKLTESESALLLHLEDTLHERIVGQQEAVAAVSRAIKRARVGLQNPDRPIASFIFSGPTGVGKTELAKALAATVFGSEDAMIRLDMSEFMESHTVSKLIGSPPGYVGYDEGGQLTEAVRRKPYTVILFDEIEKAHPDVFNMLLQLLDEGHLTDAKGRTVSFKNTLLIMTSNLGSKAIEKGGTGLGFEILAETQDLAQYSRIRTQVNDELKNYFRPEFLNRLDEIIVFRQLSRDEVTQIADLLIREAASRLSEQGISLEVSDRFKARVVTEGYNPSYGARPLRRAIARLLEDSLAEAFLSGQIQTGDAAIVDIDEDGQVQVNRAQSRVAVEVAA</sequence>
<evidence type="ECO:0000256" key="4">
    <source>
        <dbReference type="ARBA" id="ARBA00022741"/>
    </source>
</evidence>
<keyword evidence="13" id="KW-0378">Hydrolase</keyword>
<dbReference type="Gene3D" id="3.40.50.300">
    <property type="entry name" value="P-loop containing nucleotide triphosphate hydrolases"/>
    <property type="match status" value="2"/>
</dbReference>
<dbReference type="EMBL" id="PVWG01000006">
    <property type="protein sequence ID" value="PSB20421.1"/>
    <property type="molecule type" value="Genomic_DNA"/>
</dbReference>
<dbReference type="FunFam" id="3.40.50.300:FF:000025">
    <property type="entry name" value="ATP-dependent Clp protease subunit"/>
    <property type="match status" value="1"/>
</dbReference>
<dbReference type="Pfam" id="PF10431">
    <property type="entry name" value="ClpB_D2-small"/>
    <property type="match status" value="1"/>
</dbReference>
<feature type="domain" description="Clp R" evidence="12">
    <location>
        <begin position="2"/>
        <end position="144"/>
    </location>
</feature>
<dbReference type="OrthoDB" id="9803641at2"/>
<comment type="similarity">
    <text evidence="2 11">Belongs to the ClpA/ClpB family.</text>
</comment>